<dbReference type="Proteomes" id="UP000001542">
    <property type="component" value="Unassembled WGS sequence"/>
</dbReference>
<dbReference type="OrthoDB" id="2143914at2759"/>
<reference evidence="3" key="2">
    <citation type="journal article" date="2007" name="Science">
        <title>Draft genome sequence of the sexually transmitted pathogen Trichomonas vaginalis.</title>
        <authorList>
            <person name="Carlton J.M."/>
            <person name="Hirt R.P."/>
            <person name="Silva J.C."/>
            <person name="Delcher A.L."/>
            <person name="Schatz M."/>
            <person name="Zhao Q."/>
            <person name="Wortman J.R."/>
            <person name="Bidwell S.L."/>
            <person name="Alsmark U.C.M."/>
            <person name="Besteiro S."/>
            <person name="Sicheritz-Ponten T."/>
            <person name="Noel C.J."/>
            <person name="Dacks J.B."/>
            <person name="Foster P.G."/>
            <person name="Simillion C."/>
            <person name="Van de Peer Y."/>
            <person name="Miranda-Saavedra D."/>
            <person name="Barton G.J."/>
            <person name="Westrop G.D."/>
            <person name="Mueller S."/>
            <person name="Dessi D."/>
            <person name="Fiori P.L."/>
            <person name="Ren Q."/>
            <person name="Paulsen I."/>
            <person name="Zhang H."/>
            <person name="Bastida-Corcuera F.D."/>
            <person name="Simoes-Barbosa A."/>
            <person name="Brown M.T."/>
            <person name="Hayes R.D."/>
            <person name="Mukherjee M."/>
            <person name="Okumura C.Y."/>
            <person name="Schneider R."/>
            <person name="Smith A.J."/>
            <person name="Vanacova S."/>
            <person name="Villalvazo M."/>
            <person name="Haas B.J."/>
            <person name="Pertea M."/>
            <person name="Feldblyum T.V."/>
            <person name="Utterback T.R."/>
            <person name="Shu C.L."/>
            <person name="Osoegawa K."/>
            <person name="de Jong P.J."/>
            <person name="Hrdy I."/>
            <person name="Horvathova L."/>
            <person name="Zubacova Z."/>
            <person name="Dolezal P."/>
            <person name="Malik S.B."/>
            <person name="Logsdon J.M. Jr."/>
            <person name="Henze K."/>
            <person name="Gupta A."/>
            <person name="Wang C.C."/>
            <person name="Dunne R.L."/>
            <person name="Upcroft J.A."/>
            <person name="Upcroft P."/>
            <person name="White O."/>
            <person name="Salzberg S.L."/>
            <person name="Tang P."/>
            <person name="Chiu C.-H."/>
            <person name="Lee Y.-S."/>
            <person name="Embley T.M."/>
            <person name="Coombs G.H."/>
            <person name="Mottram J.C."/>
            <person name="Tachezy J."/>
            <person name="Fraser-Liggett C.M."/>
            <person name="Johnson P.J."/>
        </authorList>
    </citation>
    <scope>NUCLEOTIDE SEQUENCE [LARGE SCALE GENOMIC DNA]</scope>
    <source>
        <strain evidence="3">G3</strain>
    </source>
</reference>
<keyword evidence="3" id="KW-0238">DNA-binding</keyword>
<dbReference type="EMBL" id="DS113183">
    <property type="protein sequence ID" value="EAY22583.1"/>
    <property type="molecule type" value="Genomic_DNA"/>
</dbReference>
<dbReference type="InterPro" id="IPR001005">
    <property type="entry name" value="SANT/Myb"/>
</dbReference>
<dbReference type="GO" id="GO:0006355">
    <property type="term" value="P:regulation of DNA-templated transcription"/>
    <property type="evidence" value="ECO:0000318"/>
    <property type="project" value="GO_Central"/>
</dbReference>
<gene>
    <name evidence="3" type="ORF">TVAG_036080</name>
</gene>
<dbReference type="RefSeq" id="XP_001583569.1">
    <property type="nucleotide sequence ID" value="XM_001583519.1"/>
</dbReference>
<dbReference type="InterPro" id="IPR017930">
    <property type="entry name" value="Myb_dom"/>
</dbReference>
<dbReference type="VEuPathDB" id="TrichDB:TVAGG3_0812580"/>
<dbReference type="Pfam" id="PF00249">
    <property type="entry name" value="Myb_DNA-binding"/>
    <property type="match status" value="1"/>
</dbReference>
<dbReference type="PANTHER" id="PTHR45614">
    <property type="entry name" value="MYB PROTEIN-RELATED"/>
    <property type="match status" value="1"/>
</dbReference>
<dbReference type="PROSITE" id="PS50090">
    <property type="entry name" value="MYB_LIKE"/>
    <property type="match status" value="1"/>
</dbReference>
<name>A2DAT0_TRIV3</name>
<dbReference type="SMART" id="SM00717">
    <property type="entry name" value="SANT"/>
    <property type="match status" value="2"/>
</dbReference>
<dbReference type="KEGG" id="tva:5468139"/>
<evidence type="ECO:0000259" key="1">
    <source>
        <dbReference type="PROSITE" id="PS50090"/>
    </source>
</evidence>
<dbReference type="PANTHER" id="PTHR45614:SF25">
    <property type="entry name" value="MYB PROTEIN"/>
    <property type="match status" value="1"/>
</dbReference>
<dbReference type="InterPro" id="IPR009057">
    <property type="entry name" value="Homeodomain-like_sf"/>
</dbReference>
<dbReference type="CDD" id="cd00167">
    <property type="entry name" value="SANT"/>
    <property type="match status" value="1"/>
</dbReference>
<dbReference type="GO" id="GO:0000981">
    <property type="term" value="F:DNA-binding transcription factor activity, RNA polymerase II-specific"/>
    <property type="evidence" value="ECO:0000318"/>
    <property type="project" value="GO_Central"/>
</dbReference>
<accession>A2DAT0</accession>
<evidence type="ECO:0000313" key="3">
    <source>
        <dbReference type="EMBL" id="EAY22583.1"/>
    </source>
</evidence>
<dbReference type="InParanoid" id="A2DAT0"/>
<sequence>MSKRVIHRFSKEEDNMIIDEVKKHDDNIKWAIDMLVNKLKENHSRRAILERFKSFLSQSRGEWTTEEDKRILEYHNKFGNRWSLISKYFKNRSGDQIKIRYNQLTKKNESSTVIENQNIENNTIPSCDNSIWEELFEMEEEQIEKMFA</sequence>
<dbReference type="VEuPathDB" id="TrichDB:TVAG_036080"/>
<feature type="domain" description="Myb-like" evidence="1">
    <location>
        <begin position="60"/>
        <end position="105"/>
    </location>
</feature>
<feature type="domain" description="HTH myb-type" evidence="2">
    <location>
        <begin position="60"/>
        <end position="109"/>
    </location>
</feature>
<protein>
    <submittedName>
        <fullName evidence="3">Myb-like DNA-binding domain containing protein</fullName>
    </submittedName>
</protein>
<keyword evidence="4" id="KW-1185">Reference proteome</keyword>
<dbReference type="Gene3D" id="1.10.10.60">
    <property type="entry name" value="Homeodomain-like"/>
    <property type="match status" value="1"/>
</dbReference>
<organism evidence="3 4">
    <name type="scientific">Trichomonas vaginalis (strain ATCC PRA-98 / G3)</name>
    <dbReference type="NCBI Taxonomy" id="412133"/>
    <lineage>
        <taxon>Eukaryota</taxon>
        <taxon>Metamonada</taxon>
        <taxon>Parabasalia</taxon>
        <taxon>Trichomonadida</taxon>
        <taxon>Trichomonadidae</taxon>
        <taxon>Trichomonas</taxon>
    </lineage>
</organism>
<dbReference type="STRING" id="5722.A2DAT0"/>
<evidence type="ECO:0000313" key="4">
    <source>
        <dbReference type="Proteomes" id="UP000001542"/>
    </source>
</evidence>
<dbReference type="SMR" id="A2DAT0"/>
<dbReference type="PROSITE" id="PS51294">
    <property type="entry name" value="HTH_MYB"/>
    <property type="match status" value="1"/>
</dbReference>
<dbReference type="GO" id="GO:0005634">
    <property type="term" value="C:nucleus"/>
    <property type="evidence" value="ECO:0000318"/>
    <property type="project" value="GO_Central"/>
</dbReference>
<dbReference type="InterPro" id="IPR050560">
    <property type="entry name" value="MYB_TF"/>
</dbReference>
<dbReference type="AlphaFoldDB" id="A2DAT0"/>
<dbReference type="SUPFAM" id="SSF46689">
    <property type="entry name" value="Homeodomain-like"/>
    <property type="match status" value="1"/>
</dbReference>
<reference evidence="3" key="1">
    <citation type="submission" date="2006-10" db="EMBL/GenBank/DDBJ databases">
        <authorList>
            <person name="Amadeo P."/>
            <person name="Zhao Q."/>
            <person name="Wortman J."/>
            <person name="Fraser-Liggett C."/>
            <person name="Carlton J."/>
        </authorList>
    </citation>
    <scope>NUCLEOTIDE SEQUENCE</scope>
    <source>
        <strain evidence="3">G3</strain>
    </source>
</reference>
<proteinExistence type="predicted"/>
<evidence type="ECO:0000259" key="2">
    <source>
        <dbReference type="PROSITE" id="PS51294"/>
    </source>
</evidence>
<dbReference type="GO" id="GO:0000978">
    <property type="term" value="F:RNA polymerase II cis-regulatory region sequence-specific DNA binding"/>
    <property type="evidence" value="ECO:0000318"/>
    <property type="project" value="GO_Central"/>
</dbReference>